<reference evidence="1 2" key="1">
    <citation type="submission" date="2013-07" db="EMBL/GenBank/DDBJ databases">
        <authorList>
            <person name="Genoscope - CEA"/>
        </authorList>
    </citation>
    <scope>NUCLEOTIDE SEQUENCE [LARGE SCALE GENOMIC DNA]</scope>
    <source>
        <strain evidence="1 2">G6</strain>
    </source>
</reference>
<protein>
    <recommendedName>
        <fullName evidence="3">Phosphoglycolate phosphatase</fullName>
    </recommendedName>
</protein>
<evidence type="ECO:0000313" key="2">
    <source>
        <dbReference type="Proteomes" id="UP000032735"/>
    </source>
</evidence>
<sequence>MNTEFIAIEPKKVHGRMINKYTVLNSIKYDSDKNKKGLVFVDDNLNNVIDASKLGIQSLWAFWGFHTPDHVKDAEKLSIKAINNQELLNFIKLSKENEVRI</sequence>
<evidence type="ECO:0000313" key="1">
    <source>
        <dbReference type="EMBL" id="CDG21511.1"/>
    </source>
</evidence>
<dbReference type="InterPro" id="IPR036412">
    <property type="entry name" value="HAD-like_sf"/>
</dbReference>
<accession>A0A068R3K5</accession>
<organism evidence="1 2">
    <name type="scientific">Xenorhabdus poinarii G6</name>
    <dbReference type="NCBI Taxonomy" id="1354304"/>
    <lineage>
        <taxon>Bacteria</taxon>
        <taxon>Pseudomonadati</taxon>
        <taxon>Pseudomonadota</taxon>
        <taxon>Gammaproteobacteria</taxon>
        <taxon>Enterobacterales</taxon>
        <taxon>Morganellaceae</taxon>
        <taxon>Xenorhabdus</taxon>
    </lineage>
</organism>
<gene>
    <name evidence="1" type="ORF">XPG1_1856</name>
</gene>
<dbReference type="EMBL" id="FO704551">
    <property type="protein sequence ID" value="CDG21511.1"/>
    <property type="molecule type" value="Genomic_DNA"/>
</dbReference>
<dbReference type="Proteomes" id="UP000032735">
    <property type="component" value="Chromosome"/>
</dbReference>
<proteinExistence type="predicted"/>
<name>A0A068R3K5_9GAMM</name>
<dbReference type="HOGENOM" id="CLU_2290609_0_0_6"/>
<dbReference type="RefSeq" id="WP_045958693.1">
    <property type="nucleotide sequence ID" value="NZ_FO704551.1"/>
</dbReference>
<dbReference type="SUPFAM" id="SSF56784">
    <property type="entry name" value="HAD-like"/>
    <property type="match status" value="1"/>
</dbReference>
<evidence type="ECO:0008006" key="3">
    <source>
        <dbReference type="Google" id="ProtNLM"/>
    </source>
</evidence>
<dbReference type="KEGG" id="xpo:XPG1_1856"/>
<keyword evidence="2" id="KW-1185">Reference proteome</keyword>
<dbReference type="AlphaFoldDB" id="A0A068R3K5"/>
<dbReference type="OrthoDB" id="368044at2"/>